<dbReference type="RefSeq" id="WP_203167081.1">
    <property type="nucleotide sequence ID" value="NZ_JAEVLS010000002.1"/>
</dbReference>
<dbReference type="Pfam" id="PF00697">
    <property type="entry name" value="PRAI"/>
    <property type="match status" value="1"/>
</dbReference>
<evidence type="ECO:0000256" key="6">
    <source>
        <dbReference type="ARBA" id="ARBA00023235"/>
    </source>
</evidence>
<keyword evidence="9" id="KW-1185">Reference proteome</keyword>
<comment type="caution">
    <text evidence="8">The sequence shown here is derived from an EMBL/GenBank/DDBJ whole genome shotgun (WGS) entry which is preliminary data.</text>
</comment>
<proteinExistence type="predicted"/>
<evidence type="ECO:0000313" key="8">
    <source>
        <dbReference type="EMBL" id="MBM0105013.1"/>
    </source>
</evidence>
<dbReference type="Gene3D" id="3.20.20.70">
    <property type="entry name" value="Aldolase class I"/>
    <property type="match status" value="1"/>
</dbReference>
<evidence type="ECO:0000259" key="7">
    <source>
        <dbReference type="Pfam" id="PF00697"/>
    </source>
</evidence>
<dbReference type="InterPro" id="IPR001240">
    <property type="entry name" value="PRAI_dom"/>
</dbReference>
<dbReference type="EC" id="5.3.1.24" evidence="2"/>
<feature type="domain" description="N-(5'phosphoribosyl) anthranilate isomerase (PRAI)" evidence="7">
    <location>
        <begin position="161"/>
        <end position="211"/>
    </location>
</feature>
<organism evidence="8 9">
    <name type="scientific">Steroidobacter gossypii</name>
    <dbReference type="NCBI Taxonomy" id="2805490"/>
    <lineage>
        <taxon>Bacteria</taxon>
        <taxon>Pseudomonadati</taxon>
        <taxon>Pseudomonadota</taxon>
        <taxon>Gammaproteobacteria</taxon>
        <taxon>Steroidobacterales</taxon>
        <taxon>Steroidobacteraceae</taxon>
        <taxon>Steroidobacter</taxon>
    </lineage>
</organism>
<evidence type="ECO:0000256" key="4">
    <source>
        <dbReference type="ARBA" id="ARBA00022822"/>
    </source>
</evidence>
<evidence type="ECO:0000256" key="5">
    <source>
        <dbReference type="ARBA" id="ARBA00023141"/>
    </source>
</evidence>
<dbReference type="Proteomes" id="UP000661077">
    <property type="component" value="Unassembled WGS sequence"/>
</dbReference>
<name>A0ABS1WVL7_9GAMM</name>
<keyword evidence="6" id="KW-0413">Isomerase</keyword>
<reference evidence="8 9" key="1">
    <citation type="journal article" date="2021" name="Int. J. Syst. Evol. Microbiol.">
        <title>Steroidobacter gossypii sp. nov., isolated from soil of cotton cropping field.</title>
        <authorList>
            <person name="Huang R."/>
            <person name="Yang S."/>
            <person name="Zhen C."/>
            <person name="Liu W."/>
        </authorList>
    </citation>
    <scope>NUCLEOTIDE SEQUENCE [LARGE SCALE GENOMIC DNA]</scope>
    <source>
        <strain evidence="8 9">S1-65</strain>
    </source>
</reference>
<keyword evidence="5" id="KW-0057">Aromatic amino acid biosynthesis</keyword>
<evidence type="ECO:0000256" key="3">
    <source>
        <dbReference type="ARBA" id="ARBA00022605"/>
    </source>
</evidence>
<accession>A0ABS1WVL7</accession>
<dbReference type="InterPro" id="IPR011060">
    <property type="entry name" value="RibuloseP-bd_barrel"/>
</dbReference>
<dbReference type="SUPFAM" id="SSF51366">
    <property type="entry name" value="Ribulose-phoshate binding barrel"/>
    <property type="match status" value="1"/>
</dbReference>
<comment type="pathway">
    <text evidence="1">Amino-acid biosynthesis; L-tryptophan biosynthesis; L-tryptophan from chorismate: step 3/5.</text>
</comment>
<keyword evidence="3" id="KW-0028">Amino-acid biosynthesis</keyword>
<dbReference type="EMBL" id="JAEVLS010000002">
    <property type="protein sequence ID" value="MBM0105013.1"/>
    <property type="molecule type" value="Genomic_DNA"/>
</dbReference>
<evidence type="ECO:0000256" key="2">
    <source>
        <dbReference type="ARBA" id="ARBA00012572"/>
    </source>
</evidence>
<keyword evidence="4" id="KW-0822">Tryptophan biosynthesis</keyword>
<gene>
    <name evidence="8" type="ORF">JM946_09645</name>
</gene>
<dbReference type="InterPro" id="IPR013785">
    <property type="entry name" value="Aldolase_TIM"/>
</dbReference>
<evidence type="ECO:0000256" key="1">
    <source>
        <dbReference type="ARBA" id="ARBA00004664"/>
    </source>
</evidence>
<sequence length="217" mass="23617">MPLELPAFIAFTGVDRLDVRDALGALSARYPIEWGILVDDERQGDALFPDARTRASLLAGSPLRWAAHVCGTQAQRIANTPEQAQVDLAGFQRVQVNHSFSGSSEIHVASSCSFARRRGLRPVLQCSGTFPMDCRVDWLFDTSFGKGSRPSAWPMLPIAGPFCGFSGGLNPDNVRDTIERIAAPPGALYWIDMESGVRTDGWLDVSKCEAVCRAVYG</sequence>
<protein>
    <recommendedName>
        <fullName evidence="2">phosphoribosylanthranilate isomerase</fullName>
        <ecNumber evidence="2">5.3.1.24</ecNumber>
    </recommendedName>
</protein>
<evidence type="ECO:0000313" key="9">
    <source>
        <dbReference type="Proteomes" id="UP000661077"/>
    </source>
</evidence>